<keyword evidence="1" id="KW-0175">Coiled coil</keyword>
<protein>
    <recommendedName>
        <fullName evidence="5">Fimbrial assembly protein</fullName>
    </recommendedName>
</protein>
<reference evidence="3 4" key="1">
    <citation type="journal article" date="2012" name="BMC Genomics">
        <title>Comparative genomics of bacteria in the genus Providencia isolated from wild Drosophila melanogaster.</title>
        <authorList>
            <person name="Galac M.R."/>
            <person name="Lazzaro B.P."/>
        </authorList>
    </citation>
    <scope>NUCLEOTIDE SEQUENCE [LARGE SCALE GENOMIC DNA]</scope>
    <source>
        <strain evidence="3 4">DSM 19968</strain>
    </source>
</reference>
<evidence type="ECO:0000313" key="4">
    <source>
        <dbReference type="Proteomes" id="UP000009336"/>
    </source>
</evidence>
<organism evidence="3 4">
    <name type="scientific">Providencia burhodogranariea DSM 19968</name>
    <dbReference type="NCBI Taxonomy" id="1141662"/>
    <lineage>
        <taxon>Bacteria</taxon>
        <taxon>Pseudomonadati</taxon>
        <taxon>Pseudomonadota</taxon>
        <taxon>Gammaproteobacteria</taxon>
        <taxon>Enterobacterales</taxon>
        <taxon>Morganellaceae</taxon>
        <taxon>Providencia</taxon>
    </lineage>
</organism>
<gene>
    <name evidence="3" type="ORF">OOA_15997</name>
</gene>
<dbReference type="OrthoDB" id="6455710at2"/>
<dbReference type="InterPro" id="IPR052534">
    <property type="entry name" value="Extracell_DNA_Util/SecSys_Comp"/>
</dbReference>
<dbReference type="InterPro" id="IPR007813">
    <property type="entry name" value="PilN"/>
</dbReference>
<accession>K8WIR3</accession>
<feature type="transmembrane region" description="Helical" evidence="2">
    <location>
        <begin position="21"/>
        <end position="40"/>
    </location>
</feature>
<dbReference type="PANTHER" id="PTHR40278:SF1">
    <property type="entry name" value="DNA UTILIZATION PROTEIN HOFN"/>
    <property type="match status" value="1"/>
</dbReference>
<name>K8WIR3_9GAMM</name>
<keyword evidence="4" id="KW-1185">Reference proteome</keyword>
<proteinExistence type="predicted"/>
<keyword evidence="2" id="KW-0812">Transmembrane</keyword>
<dbReference type="Pfam" id="PF05137">
    <property type="entry name" value="PilN"/>
    <property type="match status" value="1"/>
</dbReference>
<dbReference type="HOGENOM" id="CLU_081304_2_1_6"/>
<comment type="caution">
    <text evidence="3">The sequence shown here is derived from an EMBL/GenBank/DDBJ whole genome shotgun (WGS) entry which is preliminary data.</text>
</comment>
<keyword evidence="2" id="KW-0472">Membrane</keyword>
<dbReference type="RefSeq" id="WP_008913182.1">
    <property type="nucleotide sequence ID" value="NZ_KB233224.1"/>
</dbReference>
<evidence type="ECO:0000313" key="3">
    <source>
        <dbReference type="EMBL" id="EKT56130.1"/>
    </source>
</evidence>
<evidence type="ECO:0008006" key="5">
    <source>
        <dbReference type="Google" id="ProtNLM"/>
    </source>
</evidence>
<dbReference type="PANTHER" id="PTHR40278">
    <property type="entry name" value="DNA UTILIZATION PROTEIN HOFN"/>
    <property type="match status" value="1"/>
</dbReference>
<dbReference type="eggNOG" id="COG3166">
    <property type="taxonomic scope" value="Bacteria"/>
</dbReference>
<evidence type="ECO:0000256" key="1">
    <source>
        <dbReference type="SAM" id="Coils"/>
    </source>
</evidence>
<dbReference type="EMBL" id="AKKL01000045">
    <property type="protein sequence ID" value="EKT56130.1"/>
    <property type="molecule type" value="Genomic_DNA"/>
</dbReference>
<dbReference type="AlphaFoldDB" id="K8WIR3"/>
<evidence type="ECO:0000256" key="2">
    <source>
        <dbReference type="SAM" id="Phobius"/>
    </source>
</evidence>
<feature type="coiled-coil region" evidence="1">
    <location>
        <begin position="54"/>
        <end position="84"/>
    </location>
</feature>
<dbReference type="Proteomes" id="UP000009336">
    <property type="component" value="Unassembled WGS sequence"/>
</dbReference>
<dbReference type="STRING" id="1141662.OOA_15997"/>
<dbReference type="PATRIC" id="fig|1141662.3.peg.3241"/>
<sequence>MYQVNFLSWRHQLIARKKRQFLILFLAASCVVIMVLAYFISYQQSEYQRLQFSKAQLQQQATQNQQLIQSITKKQTQLKELVARQQLFDKQTESNLSLLNFFQQLPELTPKKSWLSGFSLKDNQVEIKANSYDFRDISQLVVQLENSQLLNKIQLVKMGKIKEINYLHLSANYQESSDE</sequence>
<keyword evidence="2" id="KW-1133">Transmembrane helix</keyword>